<dbReference type="AlphaFoldDB" id="A0A0F9SG19"/>
<dbReference type="SUPFAM" id="SSF51556">
    <property type="entry name" value="Metallo-dependent hydrolases"/>
    <property type="match status" value="1"/>
</dbReference>
<organism evidence="6">
    <name type="scientific">marine sediment metagenome</name>
    <dbReference type="NCBI Taxonomy" id="412755"/>
    <lineage>
        <taxon>unclassified sequences</taxon>
        <taxon>metagenomes</taxon>
        <taxon>ecological metagenomes</taxon>
    </lineage>
</organism>
<keyword evidence="4" id="KW-0665">Pyrimidine biosynthesis</keyword>
<proteinExistence type="inferred from homology"/>
<dbReference type="Gene3D" id="2.30.40.10">
    <property type="entry name" value="Urease, subunit C, domain 1"/>
    <property type="match status" value="1"/>
</dbReference>
<dbReference type="PANTHER" id="PTHR43668">
    <property type="entry name" value="ALLANTOINASE"/>
    <property type="match status" value="1"/>
</dbReference>
<dbReference type="Gene3D" id="3.20.20.140">
    <property type="entry name" value="Metal-dependent hydrolases"/>
    <property type="match status" value="1"/>
</dbReference>
<dbReference type="CDD" id="cd01317">
    <property type="entry name" value="DHOase_IIa"/>
    <property type="match status" value="1"/>
</dbReference>
<evidence type="ECO:0000256" key="2">
    <source>
        <dbReference type="ARBA" id="ARBA00022723"/>
    </source>
</evidence>
<dbReference type="InterPro" id="IPR032466">
    <property type="entry name" value="Metal_Hydrolase"/>
</dbReference>
<dbReference type="PROSITE" id="PS00483">
    <property type="entry name" value="DIHYDROOROTASE_2"/>
    <property type="match status" value="1"/>
</dbReference>
<dbReference type="InterPro" id="IPR024403">
    <property type="entry name" value="DHOase_cat"/>
</dbReference>
<dbReference type="PANTHER" id="PTHR43668:SF2">
    <property type="entry name" value="ALLANTOINASE"/>
    <property type="match status" value="1"/>
</dbReference>
<dbReference type="PROSITE" id="PS00482">
    <property type="entry name" value="DIHYDROOROTASE_1"/>
    <property type="match status" value="1"/>
</dbReference>
<dbReference type="GO" id="GO:0046872">
    <property type="term" value="F:metal ion binding"/>
    <property type="evidence" value="ECO:0007669"/>
    <property type="project" value="UniProtKB-KW"/>
</dbReference>
<dbReference type="GO" id="GO:0006145">
    <property type="term" value="P:purine nucleobase catabolic process"/>
    <property type="evidence" value="ECO:0007669"/>
    <property type="project" value="TreeGrafter"/>
</dbReference>
<dbReference type="NCBIfam" id="TIGR00857">
    <property type="entry name" value="pyrC_multi"/>
    <property type="match status" value="1"/>
</dbReference>
<sequence length="428" mass="47205">MPEGLLIKGGRVLDPASNLDEICDVFIKEGKVRKIARNINLSYSELIDASDKIVIPGLIDMHVHLREPGREDEETIESGTRAAARGGFTTVCCMPNTDPPIDDPSLVKFIYEQAKNKGVVEVLPVATITKNREGEELSPMGRLKEAGAIAFSDDGSWVTNSALMRRALEYVKMLSLPIISHCEDRSLSAEGVMNEGYFSTVSGLAGIPREAEEVAIFRDLALAKMTDSSLHLAHVSTANSVRLIRKAKNTGIKVTAEVTPHHLAISDEGITDFNTNTKVNPPFRGKEDIEVLKESLRDNTIDVIATDHAPHTVEEKERDYEEAPFGIIGLETALSLVLREVVEKKILSLMQAIARLTVNPARILGIDRGEIREEVKANITIFDPGKSWLVREEEFLSQSSNSPFLGWKLPGKVEWTIIGGKVVYRSEK</sequence>
<feature type="domain" description="Dihydroorotase catalytic" evidence="5">
    <location>
        <begin position="52"/>
        <end position="239"/>
    </location>
</feature>
<accession>A0A0F9SG19</accession>
<keyword evidence="3" id="KW-0378">Hydrolase</keyword>
<evidence type="ECO:0000256" key="3">
    <source>
        <dbReference type="ARBA" id="ARBA00022801"/>
    </source>
</evidence>
<gene>
    <name evidence="6" type="ORF">LCGC14_0855770</name>
</gene>
<dbReference type="Pfam" id="PF12890">
    <property type="entry name" value="DHOase"/>
    <property type="match status" value="1"/>
</dbReference>
<evidence type="ECO:0000256" key="1">
    <source>
        <dbReference type="ARBA" id="ARBA00001947"/>
    </source>
</evidence>
<comment type="caution">
    <text evidence="6">The sequence shown here is derived from an EMBL/GenBank/DDBJ whole genome shotgun (WGS) entry which is preliminary data.</text>
</comment>
<dbReference type="InterPro" id="IPR002195">
    <property type="entry name" value="Dihydroorotase_CS"/>
</dbReference>
<dbReference type="GO" id="GO:0004151">
    <property type="term" value="F:dihydroorotase activity"/>
    <property type="evidence" value="ECO:0007669"/>
    <property type="project" value="InterPro"/>
</dbReference>
<protein>
    <recommendedName>
        <fullName evidence="5">Dihydroorotase catalytic domain-containing protein</fullName>
    </recommendedName>
</protein>
<dbReference type="GO" id="GO:0005737">
    <property type="term" value="C:cytoplasm"/>
    <property type="evidence" value="ECO:0007669"/>
    <property type="project" value="TreeGrafter"/>
</dbReference>
<dbReference type="InterPro" id="IPR011059">
    <property type="entry name" value="Metal-dep_hydrolase_composite"/>
</dbReference>
<dbReference type="EMBL" id="LAZR01002574">
    <property type="protein sequence ID" value="KKN28293.1"/>
    <property type="molecule type" value="Genomic_DNA"/>
</dbReference>
<dbReference type="GO" id="GO:0006221">
    <property type="term" value="P:pyrimidine nucleotide biosynthetic process"/>
    <property type="evidence" value="ECO:0007669"/>
    <property type="project" value="UniProtKB-KW"/>
</dbReference>
<evidence type="ECO:0000259" key="5">
    <source>
        <dbReference type="Pfam" id="PF12890"/>
    </source>
</evidence>
<evidence type="ECO:0000313" key="6">
    <source>
        <dbReference type="EMBL" id="KKN28293.1"/>
    </source>
</evidence>
<dbReference type="InterPro" id="IPR004722">
    <property type="entry name" value="DHOase"/>
</dbReference>
<keyword evidence="2" id="KW-0479">Metal-binding</keyword>
<dbReference type="HAMAP" id="MF_00220_B">
    <property type="entry name" value="PyrC_classI_B"/>
    <property type="match status" value="1"/>
</dbReference>
<name>A0A0F9SG19_9ZZZZ</name>
<evidence type="ECO:0000256" key="4">
    <source>
        <dbReference type="ARBA" id="ARBA00022975"/>
    </source>
</evidence>
<dbReference type="GO" id="GO:0004038">
    <property type="term" value="F:allantoinase activity"/>
    <property type="evidence" value="ECO:0007669"/>
    <property type="project" value="TreeGrafter"/>
</dbReference>
<comment type="cofactor">
    <cofactor evidence="1">
        <name>Zn(2+)</name>
        <dbReference type="ChEBI" id="CHEBI:29105"/>
    </cofactor>
</comment>
<dbReference type="InterPro" id="IPR050138">
    <property type="entry name" value="DHOase/Allantoinase_Hydrolase"/>
</dbReference>
<dbReference type="SUPFAM" id="SSF51338">
    <property type="entry name" value="Composite domain of metallo-dependent hydrolases"/>
    <property type="match status" value="1"/>
</dbReference>
<reference evidence="6" key="1">
    <citation type="journal article" date="2015" name="Nature">
        <title>Complex archaea that bridge the gap between prokaryotes and eukaryotes.</title>
        <authorList>
            <person name="Spang A."/>
            <person name="Saw J.H."/>
            <person name="Jorgensen S.L."/>
            <person name="Zaremba-Niedzwiedzka K."/>
            <person name="Martijn J."/>
            <person name="Lind A.E."/>
            <person name="van Eijk R."/>
            <person name="Schleper C."/>
            <person name="Guy L."/>
            <person name="Ettema T.J."/>
        </authorList>
    </citation>
    <scope>NUCLEOTIDE SEQUENCE</scope>
</reference>